<accession>A0A919S120</accession>
<keyword evidence="1" id="KW-0175">Coiled coil</keyword>
<evidence type="ECO:0000313" key="2">
    <source>
        <dbReference type="EMBL" id="GIM29308.1"/>
    </source>
</evidence>
<reference evidence="2" key="1">
    <citation type="submission" date="2021-03" db="EMBL/GenBank/DDBJ databases">
        <title>Taxonomic study of Clostridium polyendosporum from meadow-gley soil under rice.</title>
        <authorList>
            <person name="Kobayashi H."/>
            <person name="Tanizawa Y."/>
            <person name="Yagura M."/>
        </authorList>
    </citation>
    <scope>NUCLEOTIDE SEQUENCE</scope>
    <source>
        <strain evidence="2">JCM 30710</strain>
    </source>
</reference>
<keyword evidence="3" id="KW-1185">Reference proteome</keyword>
<comment type="caution">
    <text evidence="2">The sequence shown here is derived from an EMBL/GenBank/DDBJ whole genome shotgun (WGS) entry which is preliminary data.</text>
</comment>
<dbReference type="Proteomes" id="UP000679179">
    <property type="component" value="Unassembled WGS sequence"/>
</dbReference>
<organism evidence="2 3">
    <name type="scientific">Clostridium polyendosporum</name>
    <dbReference type="NCBI Taxonomy" id="69208"/>
    <lineage>
        <taxon>Bacteria</taxon>
        <taxon>Bacillati</taxon>
        <taxon>Bacillota</taxon>
        <taxon>Clostridia</taxon>
        <taxon>Eubacteriales</taxon>
        <taxon>Clostridiaceae</taxon>
        <taxon>Clostridium</taxon>
    </lineage>
</organism>
<name>A0A919S120_9CLOT</name>
<feature type="coiled-coil region" evidence="1">
    <location>
        <begin position="39"/>
        <end position="66"/>
    </location>
</feature>
<gene>
    <name evidence="2" type="ORF">CPJCM30710_19740</name>
</gene>
<evidence type="ECO:0000313" key="3">
    <source>
        <dbReference type="Proteomes" id="UP000679179"/>
    </source>
</evidence>
<sequence length="69" mass="8439">MENNNSEKHFENILERLNNILNIPMMKFKNAMIKKEESIKLRESNIEKLTLENEELKRRMSELKRLHKK</sequence>
<proteinExistence type="predicted"/>
<evidence type="ECO:0000256" key="1">
    <source>
        <dbReference type="SAM" id="Coils"/>
    </source>
</evidence>
<dbReference type="AlphaFoldDB" id="A0A919S120"/>
<dbReference type="RefSeq" id="WP_212904007.1">
    <property type="nucleotide sequence ID" value="NZ_BOPZ01000015.1"/>
</dbReference>
<protein>
    <submittedName>
        <fullName evidence="2">Uncharacterized protein</fullName>
    </submittedName>
</protein>
<dbReference type="EMBL" id="BOPZ01000015">
    <property type="protein sequence ID" value="GIM29308.1"/>
    <property type="molecule type" value="Genomic_DNA"/>
</dbReference>